<dbReference type="EMBL" id="JARPOI010000001">
    <property type="protein sequence ID" value="KAJ9189346.1"/>
    <property type="molecule type" value="Genomic_DNA"/>
</dbReference>
<gene>
    <name evidence="2" type="ORF">P3X46_000654</name>
</gene>
<evidence type="ECO:0000256" key="1">
    <source>
        <dbReference type="SAM" id="Phobius"/>
    </source>
</evidence>
<keyword evidence="1" id="KW-0472">Membrane</keyword>
<dbReference type="Proteomes" id="UP001174677">
    <property type="component" value="Chromosome 1"/>
</dbReference>
<protein>
    <recommendedName>
        <fullName evidence="4">Retrotransposon gag domain-containing protein</fullName>
    </recommendedName>
</protein>
<keyword evidence="1" id="KW-1133">Transmembrane helix</keyword>
<evidence type="ECO:0008006" key="4">
    <source>
        <dbReference type="Google" id="ProtNLM"/>
    </source>
</evidence>
<reference evidence="2" key="1">
    <citation type="journal article" date="2023" name="Plant Biotechnol. J.">
        <title>Chromosome-level wild Hevea brasiliensis genome provides new tools for genomic-assisted breeding and valuable loci to elevate rubber yield.</title>
        <authorList>
            <person name="Cheng H."/>
            <person name="Song X."/>
            <person name="Hu Y."/>
            <person name="Wu T."/>
            <person name="Yang Q."/>
            <person name="An Z."/>
            <person name="Feng S."/>
            <person name="Deng Z."/>
            <person name="Wu W."/>
            <person name="Zeng X."/>
            <person name="Tu M."/>
            <person name="Wang X."/>
            <person name="Huang H."/>
        </authorList>
    </citation>
    <scope>NUCLEOTIDE SEQUENCE</scope>
    <source>
        <strain evidence="2">MT/VB/25A 57/8</strain>
    </source>
</reference>
<proteinExistence type="predicted"/>
<sequence length="131" mass="15681">MLDKYDGTTDPRSHVVNFRTIMMLQIVNDYHFCWVFLTILTGLAQKWYQHLRPELIQNFHQLTTGFKNKDYIANFNIEATQIENLNHKIACKALKKDMRNIKFLGLLIKNLAIDYYQLLERAQKYIRLEDK</sequence>
<accession>A0ABQ9NA27</accession>
<organism evidence="2 3">
    <name type="scientific">Hevea brasiliensis</name>
    <name type="common">Para rubber tree</name>
    <name type="synonym">Siphonia brasiliensis</name>
    <dbReference type="NCBI Taxonomy" id="3981"/>
    <lineage>
        <taxon>Eukaryota</taxon>
        <taxon>Viridiplantae</taxon>
        <taxon>Streptophyta</taxon>
        <taxon>Embryophyta</taxon>
        <taxon>Tracheophyta</taxon>
        <taxon>Spermatophyta</taxon>
        <taxon>Magnoliopsida</taxon>
        <taxon>eudicotyledons</taxon>
        <taxon>Gunneridae</taxon>
        <taxon>Pentapetalae</taxon>
        <taxon>rosids</taxon>
        <taxon>fabids</taxon>
        <taxon>Malpighiales</taxon>
        <taxon>Euphorbiaceae</taxon>
        <taxon>Crotonoideae</taxon>
        <taxon>Micrandreae</taxon>
        <taxon>Hevea</taxon>
    </lineage>
</organism>
<evidence type="ECO:0000313" key="2">
    <source>
        <dbReference type="EMBL" id="KAJ9189346.1"/>
    </source>
</evidence>
<keyword evidence="3" id="KW-1185">Reference proteome</keyword>
<feature type="transmembrane region" description="Helical" evidence="1">
    <location>
        <begin position="20"/>
        <end position="43"/>
    </location>
</feature>
<keyword evidence="1" id="KW-0812">Transmembrane</keyword>
<evidence type="ECO:0000313" key="3">
    <source>
        <dbReference type="Proteomes" id="UP001174677"/>
    </source>
</evidence>
<name>A0ABQ9NA27_HEVBR</name>
<comment type="caution">
    <text evidence="2">The sequence shown here is derived from an EMBL/GenBank/DDBJ whole genome shotgun (WGS) entry which is preliminary data.</text>
</comment>